<feature type="domain" description="OmpA-like" evidence="4">
    <location>
        <begin position="338"/>
        <end position="452"/>
    </location>
</feature>
<feature type="signal peptide" evidence="3">
    <location>
        <begin position="1"/>
        <end position="27"/>
    </location>
</feature>
<dbReference type="RefSeq" id="WP_090215242.1">
    <property type="nucleotide sequence ID" value="NZ_LT629780.1"/>
</dbReference>
<dbReference type="OrthoDB" id="9790048at2"/>
<keyword evidence="1 3" id="KW-0732">Signal</keyword>
<dbReference type="CDD" id="cd13653">
    <property type="entry name" value="PBP2_phosphate_like_1"/>
    <property type="match status" value="1"/>
</dbReference>
<feature type="chain" id="PRO_5009276170" evidence="3">
    <location>
        <begin position="28"/>
        <end position="452"/>
    </location>
</feature>
<dbReference type="Proteomes" id="UP000243063">
    <property type="component" value="Chromosome I"/>
</dbReference>
<evidence type="ECO:0000313" key="5">
    <source>
        <dbReference type="EMBL" id="SDU36884.1"/>
    </source>
</evidence>
<accession>A0A1H2HYL0</accession>
<evidence type="ECO:0000313" key="6">
    <source>
        <dbReference type="Proteomes" id="UP000243063"/>
    </source>
</evidence>
<dbReference type="GO" id="GO:0016020">
    <property type="term" value="C:membrane"/>
    <property type="evidence" value="ECO:0007669"/>
    <property type="project" value="UniProtKB-UniRule"/>
</dbReference>
<organism evidence="5 6">
    <name type="scientific">Geopseudomonas guangdongensis</name>
    <dbReference type="NCBI Taxonomy" id="1245526"/>
    <lineage>
        <taxon>Bacteria</taxon>
        <taxon>Pseudomonadati</taxon>
        <taxon>Pseudomonadota</taxon>
        <taxon>Gammaproteobacteria</taxon>
        <taxon>Pseudomonadales</taxon>
        <taxon>Pseudomonadaceae</taxon>
        <taxon>Geopseudomonas</taxon>
    </lineage>
</organism>
<dbReference type="Gene3D" id="3.30.1330.60">
    <property type="entry name" value="OmpA-like domain"/>
    <property type="match status" value="1"/>
</dbReference>
<dbReference type="SUPFAM" id="SSF103088">
    <property type="entry name" value="OmpA-like"/>
    <property type="match status" value="1"/>
</dbReference>
<gene>
    <name evidence="5" type="ORF">SAMN05216580_2602</name>
</gene>
<dbReference type="AlphaFoldDB" id="A0A1H2HYL0"/>
<protein>
    <submittedName>
        <fullName evidence="5">Phosphate ABC transporter substrate-binding protein, PhoT family</fullName>
    </submittedName>
</protein>
<dbReference type="PROSITE" id="PS51123">
    <property type="entry name" value="OMPA_2"/>
    <property type="match status" value="1"/>
</dbReference>
<dbReference type="PANTHER" id="PTHR30570:SF1">
    <property type="entry name" value="PHOSPHATE-BINDING PROTEIN PSTS"/>
    <property type="match status" value="1"/>
</dbReference>
<dbReference type="InterPro" id="IPR036737">
    <property type="entry name" value="OmpA-like_sf"/>
</dbReference>
<dbReference type="Gene3D" id="3.40.190.10">
    <property type="entry name" value="Periplasmic binding protein-like II"/>
    <property type="match status" value="2"/>
</dbReference>
<dbReference type="InterPro" id="IPR024370">
    <property type="entry name" value="PBP_domain"/>
</dbReference>
<dbReference type="Pfam" id="PF00691">
    <property type="entry name" value="OmpA"/>
    <property type="match status" value="1"/>
</dbReference>
<dbReference type="CDD" id="cd07185">
    <property type="entry name" value="OmpA_C-like"/>
    <property type="match status" value="1"/>
</dbReference>
<dbReference type="STRING" id="1245526.SAMN05216580_2602"/>
<sequence>MSRLAPFRRLAPFAALLGLLLGAPTQAALPLPDDDRPLLRIHGSNTIGARLAPALVAGLLEREGFGSLRIEPGRLANEQRLSARDAQGRRVTVEIAAHGSGTGFTALAAGQAKIAAASRPIKAEEARRLAHLGDLRSREAEQVIAIDGLAVILHPDNPLNSLSVEQLARVFSGEIARWEQLGAPPGAIRLYARDARSGTWDTFNELVLAAHGRSLAAGARRFESSEALSAAVSADPRGIGFIGLPYIRHAKPLALQSGDARPMLPGTSLVASEDYPLARRLYLYLKPEEDNPWARALVRFAQSPRGQALVAREGFVAQTVQAMKVTPHAGMPERYRRLAEEAHRLTVSFRFNAGSAHLDSKALQDVLRVQQYLRAHHKSQGQAVLVGFGDASGSAERTRLLSKLRALAVQRELSRGGILLRDIDGLGEALPLAADSADGGRQRNRRVEVWVY</sequence>
<dbReference type="Pfam" id="PF12849">
    <property type="entry name" value="PBP_like_2"/>
    <property type="match status" value="1"/>
</dbReference>
<dbReference type="InterPro" id="IPR050811">
    <property type="entry name" value="Phosphate_ABC_transporter"/>
</dbReference>
<proteinExistence type="predicted"/>
<evidence type="ECO:0000259" key="4">
    <source>
        <dbReference type="PROSITE" id="PS51123"/>
    </source>
</evidence>
<dbReference type="PANTHER" id="PTHR30570">
    <property type="entry name" value="PERIPLASMIC PHOSPHATE BINDING COMPONENT OF PHOSPHATE ABC TRANSPORTER"/>
    <property type="match status" value="1"/>
</dbReference>
<dbReference type="SUPFAM" id="SSF53850">
    <property type="entry name" value="Periplasmic binding protein-like II"/>
    <property type="match status" value="1"/>
</dbReference>
<dbReference type="InterPro" id="IPR006665">
    <property type="entry name" value="OmpA-like"/>
</dbReference>
<evidence type="ECO:0000256" key="3">
    <source>
        <dbReference type="SAM" id="SignalP"/>
    </source>
</evidence>
<reference evidence="6" key="1">
    <citation type="submission" date="2016-10" db="EMBL/GenBank/DDBJ databases">
        <authorList>
            <person name="Varghese N."/>
            <person name="Submissions S."/>
        </authorList>
    </citation>
    <scope>NUCLEOTIDE SEQUENCE [LARGE SCALE GENOMIC DNA]</scope>
    <source>
        <strain evidence="6">CCTCC 2012022</strain>
    </source>
</reference>
<name>A0A1H2HYL0_9GAMM</name>
<dbReference type="EMBL" id="LT629780">
    <property type="protein sequence ID" value="SDU36884.1"/>
    <property type="molecule type" value="Genomic_DNA"/>
</dbReference>
<keyword evidence="6" id="KW-1185">Reference proteome</keyword>
<keyword evidence="2" id="KW-0472">Membrane</keyword>
<evidence type="ECO:0000256" key="2">
    <source>
        <dbReference type="PROSITE-ProRule" id="PRU00473"/>
    </source>
</evidence>
<evidence type="ECO:0000256" key="1">
    <source>
        <dbReference type="ARBA" id="ARBA00022729"/>
    </source>
</evidence>